<reference evidence="2 3" key="1">
    <citation type="submission" date="2017-02" db="EMBL/GenBank/DDBJ databases">
        <title>Draft Genome Sequences of 'Candidatus Synechococcus spongiarum', Cyanobacterial Symbionts of the Mediterranean Sponge Aplysina aerophoba from two locations.</title>
        <authorList>
            <person name="Slaby B.M."/>
            <person name="Hentschel U."/>
        </authorList>
    </citation>
    <scope>NUCLEOTIDE SEQUENCE [LARGE SCALE GENOMIC DNA]</scope>
    <source>
        <strain evidence="2">LMB bulk15N</strain>
    </source>
</reference>
<evidence type="ECO:0000313" key="3">
    <source>
        <dbReference type="Proteomes" id="UP000242590"/>
    </source>
</evidence>
<proteinExistence type="predicted"/>
<evidence type="ECO:0000313" key="2">
    <source>
        <dbReference type="EMBL" id="OOV36115.1"/>
    </source>
</evidence>
<name>A0A1T1D5I7_9SYNE</name>
<organism evidence="2 3">
    <name type="scientific">Candidatus Synechococcus spongiarum LMB bulk15N</name>
    <dbReference type="NCBI Taxonomy" id="1943583"/>
    <lineage>
        <taxon>Bacteria</taxon>
        <taxon>Bacillati</taxon>
        <taxon>Cyanobacteriota</taxon>
        <taxon>Cyanophyceae</taxon>
        <taxon>Synechococcales</taxon>
        <taxon>Synechococcaceae</taxon>
        <taxon>Synechococcus</taxon>
    </lineage>
</organism>
<evidence type="ECO:0000256" key="1">
    <source>
        <dbReference type="SAM" id="MobiDB-lite"/>
    </source>
</evidence>
<dbReference type="Proteomes" id="UP000242590">
    <property type="component" value="Unassembled WGS sequence"/>
</dbReference>
<accession>A0A1T1D5I7</accession>
<feature type="region of interest" description="Disordered" evidence="1">
    <location>
        <begin position="1"/>
        <end position="31"/>
    </location>
</feature>
<gene>
    <name evidence="2" type="ORF">BV53_01930</name>
</gene>
<comment type="caution">
    <text evidence="2">The sequence shown here is derived from an EMBL/GenBank/DDBJ whole genome shotgun (WGS) entry which is preliminary data.</text>
</comment>
<dbReference type="EMBL" id="MWLE01000026">
    <property type="protein sequence ID" value="OOV36115.1"/>
    <property type="molecule type" value="Genomic_DNA"/>
</dbReference>
<dbReference type="AlphaFoldDB" id="A0A1T1D5I7"/>
<protein>
    <submittedName>
        <fullName evidence="2">Uncharacterized protein</fullName>
    </submittedName>
</protein>
<sequence length="60" mass="6665">MHVFNSDERKNNTDLRPHDQEIGVATKEDDRVEDGGTAVMGCCNASSVLELGKEVCNWRS</sequence>